<name>A0A1Y2ERZ8_PROLT</name>
<evidence type="ECO:0000256" key="7">
    <source>
        <dbReference type="PROSITE-ProRule" id="PRU00042"/>
    </source>
</evidence>
<keyword evidence="4 7" id="KW-0863">Zinc-finger</keyword>
<evidence type="ECO:0000256" key="2">
    <source>
        <dbReference type="ARBA" id="ARBA00022723"/>
    </source>
</evidence>
<evidence type="ECO:0000256" key="3">
    <source>
        <dbReference type="ARBA" id="ARBA00022737"/>
    </source>
</evidence>
<dbReference type="GO" id="GO:0008270">
    <property type="term" value="F:zinc ion binding"/>
    <property type="evidence" value="ECO:0007669"/>
    <property type="project" value="UniProtKB-KW"/>
</dbReference>
<evidence type="ECO:0000259" key="9">
    <source>
        <dbReference type="PROSITE" id="PS50157"/>
    </source>
</evidence>
<feature type="compositionally biased region" description="Low complexity" evidence="8">
    <location>
        <begin position="189"/>
        <end position="201"/>
    </location>
</feature>
<sequence>MLTLLTLTDEPIKIFTCDQCPKTFVRSDLLYRHKDRHVRKQNKLGATASKDASDKPISRRASAGGAVRSNTFKTIRPARSESTSSRDDSFLASSPQSQPAQSPPSAVTIPQASGLLQSPFGRLFSDASSHSHGHSHSLPLPLPSFSLSTAACLAAHQSSEYTSQERYRYLPGIGQARSTGTRSPPPAAPSSTTSLTSSESAMDSPRMPSSSFTREISLLNHPLTNDSMRFGGPGAFLPPIRDLAPLQGLSKPAYEPRMSFSMEGMLNSGVSSHLMSDLRRFKQDSIANV</sequence>
<dbReference type="SUPFAM" id="SSF57667">
    <property type="entry name" value="beta-beta-alpha zinc fingers"/>
    <property type="match status" value="1"/>
</dbReference>
<reference evidence="10 11" key="1">
    <citation type="submission" date="2016-07" db="EMBL/GenBank/DDBJ databases">
        <title>Pervasive Adenine N6-methylation of Active Genes in Fungi.</title>
        <authorList>
            <consortium name="DOE Joint Genome Institute"/>
            <person name="Mondo S.J."/>
            <person name="Dannebaum R.O."/>
            <person name="Kuo R.C."/>
            <person name="Labutti K."/>
            <person name="Haridas S."/>
            <person name="Kuo A."/>
            <person name="Salamov A."/>
            <person name="Ahrendt S.R."/>
            <person name="Lipzen A."/>
            <person name="Sullivan W."/>
            <person name="Andreopoulos W.B."/>
            <person name="Clum A."/>
            <person name="Lindquist E."/>
            <person name="Daum C."/>
            <person name="Ramamoorthy G.K."/>
            <person name="Gryganskyi A."/>
            <person name="Culley D."/>
            <person name="Magnuson J.K."/>
            <person name="James T.Y."/>
            <person name="O'Malley M.A."/>
            <person name="Stajich J.E."/>
            <person name="Spatafora J.W."/>
            <person name="Visel A."/>
            <person name="Grigoriev I.V."/>
        </authorList>
    </citation>
    <scope>NUCLEOTIDE SEQUENCE [LARGE SCALE GENOMIC DNA]</scope>
    <source>
        <strain evidence="10 11">12-1054</strain>
    </source>
</reference>
<dbReference type="OrthoDB" id="1405595at2759"/>
<feature type="domain" description="C2H2-type" evidence="9">
    <location>
        <begin position="15"/>
        <end position="42"/>
    </location>
</feature>
<dbReference type="GeneID" id="63783063"/>
<dbReference type="PROSITE" id="PS00028">
    <property type="entry name" value="ZINC_FINGER_C2H2_1"/>
    <property type="match status" value="1"/>
</dbReference>
<keyword evidence="3" id="KW-0677">Repeat</keyword>
<dbReference type="EMBL" id="MCFI01000030">
    <property type="protein sequence ID" value="ORY74338.1"/>
    <property type="molecule type" value="Genomic_DNA"/>
</dbReference>
<feature type="region of interest" description="Disordered" evidence="8">
    <location>
        <begin position="41"/>
        <end position="109"/>
    </location>
</feature>
<keyword evidence="11" id="KW-1185">Reference proteome</keyword>
<gene>
    <name evidence="10" type="ORF">BCR37DRAFT_222124</name>
</gene>
<feature type="compositionally biased region" description="Low complexity" evidence="8">
    <location>
        <begin position="92"/>
        <end position="106"/>
    </location>
</feature>
<dbReference type="Proteomes" id="UP000193685">
    <property type="component" value="Unassembled WGS sequence"/>
</dbReference>
<dbReference type="PANTHER" id="PTHR40626:SF11">
    <property type="entry name" value="ZINC FINGER PROTEIN YPR022C"/>
    <property type="match status" value="1"/>
</dbReference>
<organism evidence="10 11">
    <name type="scientific">Protomyces lactucae-debilis</name>
    <dbReference type="NCBI Taxonomy" id="2754530"/>
    <lineage>
        <taxon>Eukaryota</taxon>
        <taxon>Fungi</taxon>
        <taxon>Dikarya</taxon>
        <taxon>Ascomycota</taxon>
        <taxon>Taphrinomycotina</taxon>
        <taxon>Taphrinomycetes</taxon>
        <taxon>Taphrinales</taxon>
        <taxon>Protomycetaceae</taxon>
        <taxon>Protomyces</taxon>
    </lineage>
</organism>
<keyword evidence="5" id="KW-0862">Zinc</keyword>
<dbReference type="Gene3D" id="3.30.160.60">
    <property type="entry name" value="Classic Zinc Finger"/>
    <property type="match status" value="1"/>
</dbReference>
<dbReference type="PANTHER" id="PTHR40626">
    <property type="entry name" value="MIP31509P"/>
    <property type="match status" value="1"/>
</dbReference>
<evidence type="ECO:0000256" key="4">
    <source>
        <dbReference type="ARBA" id="ARBA00022771"/>
    </source>
</evidence>
<dbReference type="InterPro" id="IPR051059">
    <property type="entry name" value="VerF-like"/>
</dbReference>
<evidence type="ECO:0000313" key="11">
    <source>
        <dbReference type="Proteomes" id="UP000193685"/>
    </source>
</evidence>
<keyword evidence="6" id="KW-0539">Nucleus</keyword>
<comment type="caution">
    <text evidence="10">The sequence shown here is derived from an EMBL/GenBank/DDBJ whole genome shotgun (WGS) entry which is preliminary data.</text>
</comment>
<dbReference type="RefSeq" id="XP_040721987.1">
    <property type="nucleotide sequence ID" value="XM_040866464.1"/>
</dbReference>
<dbReference type="AlphaFoldDB" id="A0A1Y2ERZ8"/>
<dbReference type="GO" id="GO:0000981">
    <property type="term" value="F:DNA-binding transcription factor activity, RNA polymerase II-specific"/>
    <property type="evidence" value="ECO:0007669"/>
    <property type="project" value="InterPro"/>
</dbReference>
<evidence type="ECO:0000256" key="6">
    <source>
        <dbReference type="ARBA" id="ARBA00023242"/>
    </source>
</evidence>
<evidence type="ECO:0000256" key="8">
    <source>
        <dbReference type="SAM" id="MobiDB-lite"/>
    </source>
</evidence>
<protein>
    <recommendedName>
        <fullName evidence="9">C2H2-type domain-containing protein</fullName>
    </recommendedName>
</protein>
<evidence type="ECO:0000256" key="5">
    <source>
        <dbReference type="ARBA" id="ARBA00022833"/>
    </source>
</evidence>
<accession>A0A1Y2ERZ8</accession>
<comment type="subcellular location">
    <subcellularLocation>
        <location evidence="1">Nucleus</location>
    </subcellularLocation>
</comment>
<dbReference type="InterPro" id="IPR036236">
    <property type="entry name" value="Znf_C2H2_sf"/>
</dbReference>
<evidence type="ECO:0000256" key="1">
    <source>
        <dbReference type="ARBA" id="ARBA00004123"/>
    </source>
</evidence>
<dbReference type="InterPro" id="IPR013087">
    <property type="entry name" value="Znf_C2H2_type"/>
</dbReference>
<dbReference type="PROSITE" id="PS50157">
    <property type="entry name" value="ZINC_FINGER_C2H2_2"/>
    <property type="match status" value="1"/>
</dbReference>
<dbReference type="GO" id="GO:0000785">
    <property type="term" value="C:chromatin"/>
    <property type="evidence" value="ECO:0007669"/>
    <property type="project" value="TreeGrafter"/>
</dbReference>
<proteinExistence type="predicted"/>
<dbReference type="GO" id="GO:0005634">
    <property type="term" value="C:nucleus"/>
    <property type="evidence" value="ECO:0007669"/>
    <property type="project" value="UniProtKB-SubCell"/>
</dbReference>
<feature type="region of interest" description="Disordered" evidence="8">
    <location>
        <begin position="174"/>
        <end position="211"/>
    </location>
</feature>
<dbReference type="GO" id="GO:0000978">
    <property type="term" value="F:RNA polymerase II cis-regulatory region sequence-specific DNA binding"/>
    <property type="evidence" value="ECO:0007669"/>
    <property type="project" value="InterPro"/>
</dbReference>
<evidence type="ECO:0000313" key="10">
    <source>
        <dbReference type="EMBL" id="ORY74338.1"/>
    </source>
</evidence>
<keyword evidence="2" id="KW-0479">Metal-binding</keyword>